<protein>
    <submittedName>
        <fullName evidence="3">Uncharacterized protein</fullName>
    </submittedName>
</protein>
<keyword evidence="4" id="KW-1185">Reference proteome</keyword>
<gene>
    <name evidence="3" type="ORF">Tfer_0914</name>
</gene>
<accession>A0A0L6W4P2</accession>
<comment type="caution">
    <text evidence="3">The sequence shown here is derived from an EMBL/GenBank/DDBJ whole genome shotgun (WGS) entry which is preliminary data.</text>
</comment>
<dbReference type="RefSeq" id="WP_052217064.1">
    <property type="nucleotide sequence ID" value="NZ_LGTE01000004.1"/>
</dbReference>
<organism evidence="3 4">
    <name type="scientific">Thermincola ferriacetica</name>
    <dbReference type="NCBI Taxonomy" id="281456"/>
    <lineage>
        <taxon>Bacteria</taxon>
        <taxon>Bacillati</taxon>
        <taxon>Bacillota</taxon>
        <taxon>Clostridia</taxon>
        <taxon>Eubacteriales</taxon>
        <taxon>Thermincolaceae</taxon>
        <taxon>Thermincola</taxon>
    </lineage>
</organism>
<dbReference type="InterPro" id="IPR049067">
    <property type="entry name" value="MreB-like_C"/>
</dbReference>
<reference evidence="4" key="1">
    <citation type="submission" date="2015-07" db="EMBL/GenBank/DDBJ databases">
        <title>Complete Genome of Thermincola ferriacetica strain Z-0001T.</title>
        <authorList>
            <person name="Lusk B."/>
            <person name="Badalamenti J.P."/>
            <person name="Parameswaran P."/>
            <person name="Bond D.R."/>
            <person name="Torres C.I."/>
        </authorList>
    </citation>
    <scope>NUCLEOTIDE SEQUENCE [LARGE SCALE GENOMIC DNA]</scope>
    <source>
        <strain evidence="4">Z-0001</strain>
    </source>
</reference>
<name>A0A0L6W4P2_9FIRM</name>
<evidence type="ECO:0000313" key="3">
    <source>
        <dbReference type="EMBL" id="KNZ70353.1"/>
    </source>
</evidence>
<feature type="domain" description="Actin-like protein N-terminal" evidence="1">
    <location>
        <begin position="5"/>
        <end position="157"/>
    </location>
</feature>
<proteinExistence type="predicted"/>
<feature type="domain" description="Actin homologue MreB-like C-terminal" evidence="2">
    <location>
        <begin position="174"/>
        <end position="298"/>
    </location>
</feature>
<dbReference type="Proteomes" id="UP000037175">
    <property type="component" value="Unassembled WGS sequence"/>
</dbReference>
<dbReference type="SUPFAM" id="SSF53067">
    <property type="entry name" value="Actin-like ATPase domain"/>
    <property type="match status" value="2"/>
</dbReference>
<dbReference type="Pfam" id="PF17989">
    <property type="entry name" value="ALP_N"/>
    <property type="match status" value="1"/>
</dbReference>
<dbReference type="Gene3D" id="3.30.420.40">
    <property type="match status" value="2"/>
</dbReference>
<dbReference type="Pfam" id="PF21522">
    <property type="entry name" value="MreB-like_C"/>
    <property type="match status" value="1"/>
</dbReference>
<evidence type="ECO:0000259" key="1">
    <source>
        <dbReference type="Pfam" id="PF17989"/>
    </source>
</evidence>
<evidence type="ECO:0000259" key="2">
    <source>
        <dbReference type="Pfam" id="PF21522"/>
    </source>
</evidence>
<dbReference type="InterPro" id="IPR040607">
    <property type="entry name" value="ALP_N"/>
</dbReference>
<evidence type="ECO:0000313" key="4">
    <source>
        <dbReference type="Proteomes" id="UP000037175"/>
    </source>
</evidence>
<sequence length="326" mass="35337">MLISVDLGYGFTKAVKENEEKVIFPSTLAMGGVEMLLEYCDSSIGHRLTVKKPGEPEASDYYIGDLALKSGRAVQGSLARDKHLQQNSVLFALTAAYLLGAEGPVDLALGLPIAYYRTQKDDLKKTFQGVEAQLSVNDGPERMICFDSIHVFPQGVGAIYAGGITLPETGLVGVVDVGYHTTDYLLLECDNGSVQPIPAYAGSIEVGAGTTMQMFGDQFTQKVGIPLNLPNIQGMWKRDRLTVRGKEIDVAGIKRKAREMSVSAIADGLQNAWTEKIDFVDQLIFCGGGALEFAEGLKQYFPNMHLIPDAQFANAKGFLKMAQTGR</sequence>
<dbReference type="CDD" id="cd24025">
    <property type="entry name" value="ASKHA_NBD_ParM_pCBH-like"/>
    <property type="match status" value="1"/>
</dbReference>
<dbReference type="PATRIC" id="fig|281456.6.peg.972"/>
<dbReference type="EMBL" id="LGTE01000004">
    <property type="protein sequence ID" value="KNZ70353.1"/>
    <property type="molecule type" value="Genomic_DNA"/>
</dbReference>
<dbReference type="InterPro" id="IPR043129">
    <property type="entry name" value="ATPase_NBD"/>
</dbReference>
<dbReference type="AlphaFoldDB" id="A0A0L6W4P2"/>